<evidence type="ECO:0000256" key="1">
    <source>
        <dbReference type="SAM" id="MobiDB-lite"/>
    </source>
</evidence>
<evidence type="ECO:0000313" key="3">
    <source>
        <dbReference type="Proteomes" id="UP000799424"/>
    </source>
</evidence>
<proteinExistence type="predicted"/>
<evidence type="ECO:0000313" key="2">
    <source>
        <dbReference type="EMBL" id="KAF2826859.1"/>
    </source>
</evidence>
<feature type="region of interest" description="Disordered" evidence="1">
    <location>
        <begin position="26"/>
        <end position="52"/>
    </location>
</feature>
<sequence>MKKFFERIEVADGSIHEYEAQYDEEFDGARDMNSENGDNDYDEKGNGHENDQKTPCLLLDNIPAEVRLTIYTFVLINEKEACKERRRAVDQPERKYKVYVPSTRINNRRVVGCSESYTRYWPQPPPRKPSKLPTVEQRELENAWGFLLDRQSMRRIARAKQCNELTQAAEEAFLQYKLQHETYARRCWHELDYKKGKYVDDSDDGYDSD</sequence>
<dbReference type="EMBL" id="MU006225">
    <property type="protein sequence ID" value="KAF2826859.1"/>
    <property type="molecule type" value="Genomic_DNA"/>
</dbReference>
<accession>A0A6A7A269</accession>
<dbReference type="AlphaFoldDB" id="A0A6A7A269"/>
<dbReference type="Proteomes" id="UP000799424">
    <property type="component" value="Unassembled WGS sequence"/>
</dbReference>
<reference evidence="2" key="1">
    <citation type="journal article" date="2020" name="Stud. Mycol.">
        <title>101 Dothideomycetes genomes: a test case for predicting lifestyles and emergence of pathogens.</title>
        <authorList>
            <person name="Haridas S."/>
            <person name="Albert R."/>
            <person name="Binder M."/>
            <person name="Bloem J."/>
            <person name="Labutti K."/>
            <person name="Salamov A."/>
            <person name="Andreopoulos B."/>
            <person name="Baker S."/>
            <person name="Barry K."/>
            <person name="Bills G."/>
            <person name="Bluhm B."/>
            <person name="Cannon C."/>
            <person name="Castanera R."/>
            <person name="Culley D."/>
            <person name="Daum C."/>
            <person name="Ezra D."/>
            <person name="Gonzalez J."/>
            <person name="Henrissat B."/>
            <person name="Kuo A."/>
            <person name="Liang C."/>
            <person name="Lipzen A."/>
            <person name="Lutzoni F."/>
            <person name="Magnuson J."/>
            <person name="Mondo S."/>
            <person name="Nolan M."/>
            <person name="Ohm R."/>
            <person name="Pangilinan J."/>
            <person name="Park H.-J."/>
            <person name="Ramirez L."/>
            <person name="Alfaro M."/>
            <person name="Sun H."/>
            <person name="Tritt A."/>
            <person name="Yoshinaga Y."/>
            <person name="Zwiers L.-H."/>
            <person name="Turgeon B."/>
            <person name="Goodwin S."/>
            <person name="Spatafora J."/>
            <person name="Crous P."/>
            <person name="Grigoriev I."/>
        </authorList>
    </citation>
    <scope>NUCLEOTIDE SEQUENCE</scope>
    <source>
        <strain evidence="2">CBS 113818</strain>
    </source>
</reference>
<organism evidence="2 3">
    <name type="scientific">Ophiobolus disseminans</name>
    <dbReference type="NCBI Taxonomy" id="1469910"/>
    <lineage>
        <taxon>Eukaryota</taxon>
        <taxon>Fungi</taxon>
        <taxon>Dikarya</taxon>
        <taxon>Ascomycota</taxon>
        <taxon>Pezizomycotina</taxon>
        <taxon>Dothideomycetes</taxon>
        <taxon>Pleosporomycetidae</taxon>
        <taxon>Pleosporales</taxon>
        <taxon>Pleosporineae</taxon>
        <taxon>Phaeosphaeriaceae</taxon>
        <taxon>Ophiobolus</taxon>
    </lineage>
</organism>
<gene>
    <name evidence="2" type="ORF">CC86DRAFT_21401</name>
</gene>
<protein>
    <submittedName>
        <fullName evidence="2">Uncharacterized protein</fullName>
    </submittedName>
</protein>
<name>A0A6A7A269_9PLEO</name>
<keyword evidence="3" id="KW-1185">Reference proteome</keyword>
<feature type="compositionally biased region" description="Basic and acidic residues" evidence="1">
    <location>
        <begin position="42"/>
        <end position="52"/>
    </location>
</feature>